<dbReference type="Pfam" id="PF11579">
    <property type="entry name" value="DUF3238"/>
    <property type="match status" value="1"/>
</dbReference>
<evidence type="ECO:0000256" key="2">
    <source>
        <dbReference type="SAM" id="Phobius"/>
    </source>
</evidence>
<keyword evidence="4" id="KW-1185">Reference proteome</keyword>
<evidence type="ECO:0000313" key="4">
    <source>
        <dbReference type="Proteomes" id="UP000198534"/>
    </source>
</evidence>
<feature type="region of interest" description="Disordered" evidence="1">
    <location>
        <begin position="505"/>
        <end position="527"/>
    </location>
</feature>
<dbReference type="OrthoDB" id="2444319at2"/>
<evidence type="ECO:0000256" key="1">
    <source>
        <dbReference type="SAM" id="MobiDB-lite"/>
    </source>
</evidence>
<name>A0A1H3ABL1_9BACL</name>
<dbReference type="Proteomes" id="UP000198534">
    <property type="component" value="Unassembled WGS sequence"/>
</dbReference>
<feature type="transmembrane region" description="Helical" evidence="2">
    <location>
        <begin position="7"/>
        <end position="25"/>
    </location>
</feature>
<organism evidence="3 4">
    <name type="scientific">Marininema mesophilum</name>
    <dbReference type="NCBI Taxonomy" id="1048340"/>
    <lineage>
        <taxon>Bacteria</taxon>
        <taxon>Bacillati</taxon>
        <taxon>Bacillota</taxon>
        <taxon>Bacilli</taxon>
        <taxon>Bacillales</taxon>
        <taxon>Thermoactinomycetaceae</taxon>
        <taxon>Marininema</taxon>
    </lineage>
</organism>
<dbReference type="InterPro" id="IPR013783">
    <property type="entry name" value="Ig-like_fold"/>
</dbReference>
<gene>
    <name evidence="3" type="ORF">SAMN05444487_11329</name>
</gene>
<evidence type="ECO:0000313" key="3">
    <source>
        <dbReference type="EMBL" id="SDX27107.1"/>
    </source>
</evidence>
<feature type="compositionally biased region" description="Polar residues" evidence="1">
    <location>
        <begin position="507"/>
        <end position="527"/>
    </location>
</feature>
<dbReference type="SUPFAM" id="SSF49265">
    <property type="entry name" value="Fibronectin type III"/>
    <property type="match status" value="1"/>
</dbReference>
<keyword evidence="2" id="KW-0812">Transmembrane</keyword>
<dbReference type="InterPro" id="IPR036116">
    <property type="entry name" value="FN3_sf"/>
</dbReference>
<accession>A0A1H3ABL1</accession>
<dbReference type="STRING" id="1048340.SAMN05444487_11329"/>
<sequence>MRNIKLYLILFVTFTIIIISIFPIIQTDYVKAKSNSKLNQRFEIAIKSETNAINLDWNDIGDHYVLESIDRNGDQKTLFSNQQNYYKVNHLETGNIYKFRLTSYNKKNSPIDSAIINTQTLKSPEQISKMEVKKSTGMHNKNFILNKASETQYSIANSFINTIVSEDEIKIQWVNVPDEDNKYEVYKDDKLVKIVEGNTFVDKNIKGNTNVKYSVKGSKKSSAENINIRKKALSSYKIKLNKENEKDLSYEEKEVATIINYTNINKVNSKTNKSYPVKIPGFELPPNVGVVLNYTTFIPQDRVPNPYCIAPVLPTSCDQFDEFNGNNRDFDMWSEEFKTRSHAYVTWDQKTKKIIKKVAHNPQTNVTIGYKDNKEVKRAKASESDIKITDETFGDDWASFTMTVASSNPLLTWDGLSPSPNIDAFYTAKVYNNWDGDFYGAHDQAPSHEFYIFAYPSDSGLPLHKQRLKAFSYLFPNYPDTEWKVSVVNGVANGRIMPDVPDDLDNPQWSPLGGNTQPSNKSTTVQSDGHDFKAIISNASSTEESVSYSLYEDDADSTDTLVGKLNQCKVRTSPNKCIWTNTNKYIDGDNKKAEFYVKQTSTSQRLDLINLFDRKWTKVGEDSEFTLKSDRFSSSGGDFKANITVIKKDDIVNPEYALYEDDEDGSRDDYVGMCKITNNSQECTWENIGNYVDGTNKKAEFYLKNNIEGTDNKLKATFYD</sequence>
<dbReference type="AlphaFoldDB" id="A0A1H3ABL1"/>
<keyword evidence="2" id="KW-0472">Membrane</keyword>
<dbReference type="RefSeq" id="WP_091741485.1">
    <property type="nucleotide sequence ID" value="NZ_FNNQ01000013.1"/>
</dbReference>
<dbReference type="InterPro" id="IPR021631">
    <property type="entry name" value="DUF3238"/>
</dbReference>
<keyword evidence="2" id="KW-1133">Transmembrane helix</keyword>
<protein>
    <submittedName>
        <fullName evidence="3">Uncharacterized protein</fullName>
    </submittedName>
</protein>
<dbReference type="EMBL" id="FNNQ01000013">
    <property type="protein sequence ID" value="SDX27107.1"/>
    <property type="molecule type" value="Genomic_DNA"/>
</dbReference>
<dbReference type="Gene3D" id="2.60.40.10">
    <property type="entry name" value="Immunoglobulins"/>
    <property type="match status" value="1"/>
</dbReference>
<reference evidence="3 4" key="1">
    <citation type="submission" date="2016-10" db="EMBL/GenBank/DDBJ databases">
        <authorList>
            <person name="de Groot N.N."/>
        </authorList>
    </citation>
    <scope>NUCLEOTIDE SEQUENCE [LARGE SCALE GENOMIC DNA]</scope>
    <source>
        <strain evidence="3 4">DSM 45610</strain>
    </source>
</reference>
<proteinExistence type="predicted"/>